<dbReference type="InterPro" id="IPR000983">
    <property type="entry name" value="Bac_GSPG_pilin"/>
</dbReference>
<dbReference type="InterPro" id="IPR045584">
    <property type="entry name" value="Pilin-like"/>
</dbReference>
<comment type="caution">
    <text evidence="7">The sequence shown here is derived from an EMBL/GenBank/DDBJ whole genome shotgun (WGS) entry which is preliminary data.</text>
</comment>
<evidence type="ECO:0000256" key="3">
    <source>
        <dbReference type="ARBA" id="ARBA00022692"/>
    </source>
</evidence>
<protein>
    <submittedName>
        <fullName evidence="7">Prepilin-type N-terminal cleavage/methylation domain-containing protein</fullName>
    </submittedName>
</protein>
<dbReference type="PRINTS" id="PR00813">
    <property type="entry name" value="BCTERIALGSPG"/>
</dbReference>
<dbReference type="Pfam" id="PF07963">
    <property type="entry name" value="N_methyl"/>
    <property type="match status" value="1"/>
</dbReference>
<keyword evidence="2" id="KW-0488">Methylation</keyword>
<reference evidence="7 8" key="1">
    <citation type="submission" date="2023-06" db="EMBL/GenBank/DDBJ databases">
        <title>Cellulomonas sp. MW4 Whole genome sequence.</title>
        <authorList>
            <person name="Park S."/>
        </authorList>
    </citation>
    <scope>NUCLEOTIDE SEQUENCE [LARGE SCALE GENOMIC DNA]</scope>
    <source>
        <strain evidence="7 8">MW4</strain>
    </source>
</reference>
<evidence type="ECO:0000256" key="5">
    <source>
        <dbReference type="ARBA" id="ARBA00023136"/>
    </source>
</evidence>
<evidence type="ECO:0000256" key="2">
    <source>
        <dbReference type="ARBA" id="ARBA00022481"/>
    </source>
</evidence>
<evidence type="ECO:0000256" key="4">
    <source>
        <dbReference type="ARBA" id="ARBA00022989"/>
    </source>
</evidence>
<dbReference type="SUPFAM" id="SSF54523">
    <property type="entry name" value="Pili subunits"/>
    <property type="match status" value="1"/>
</dbReference>
<evidence type="ECO:0000313" key="8">
    <source>
        <dbReference type="Proteomes" id="UP001529338"/>
    </source>
</evidence>
<keyword evidence="5 6" id="KW-0472">Membrane</keyword>
<dbReference type="Proteomes" id="UP001529338">
    <property type="component" value="Unassembled WGS sequence"/>
</dbReference>
<dbReference type="PANTHER" id="PTHR30093">
    <property type="entry name" value="GENERAL SECRETION PATHWAY PROTEIN G"/>
    <property type="match status" value="1"/>
</dbReference>
<gene>
    <name evidence="7" type="ORF">QRT04_00570</name>
</gene>
<dbReference type="EMBL" id="JAUCGQ010000001">
    <property type="protein sequence ID" value="MDM7853413.1"/>
    <property type="molecule type" value="Genomic_DNA"/>
</dbReference>
<organism evidence="7 8">
    <name type="scientific">Cellulomonas alba</name>
    <dbReference type="NCBI Taxonomy" id="3053467"/>
    <lineage>
        <taxon>Bacteria</taxon>
        <taxon>Bacillati</taxon>
        <taxon>Actinomycetota</taxon>
        <taxon>Actinomycetes</taxon>
        <taxon>Micrococcales</taxon>
        <taxon>Cellulomonadaceae</taxon>
        <taxon>Cellulomonas</taxon>
    </lineage>
</organism>
<keyword evidence="4 6" id="KW-1133">Transmembrane helix</keyword>
<comment type="subcellular location">
    <subcellularLocation>
        <location evidence="1">Membrane</location>
        <topology evidence="1">Single-pass membrane protein</topology>
    </subcellularLocation>
</comment>
<name>A0ABT7SB60_9CELL</name>
<sequence length="140" mass="15170">MARIRKSMEEKDKGFTLIELLVVMIIIGILAAIAIPVFLNQRKKAEDTAAKADVSTLGKEIATYFVDWDGTTQVTAGENGNKWQVNGTDIGNRSKNVRFGGLTNAADDQTWCVYVTDAKGDKAVTGYKYSAEGGLEEGTC</sequence>
<dbReference type="NCBIfam" id="TIGR02532">
    <property type="entry name" value="IV_pilin_GFxxxE"/>
    <property type="match status" value="1"/>
</dbReference>
<dbReference type="Gene3D" id="3.30.700.10">
    <property type="entry name" value="Glycoprotein, Type 4 Pilin"/>
    <property type="match status" value="1"/>
</dbReference>
<dbReference type="PROSITE" id="PS00409">
    <property type="entry name" value="PROKAR_NTER_METHYL"/>
    <property type="match status" value="1"/>
</dbReference>
<keyword evidence="8" id="KW-1185">Reference proteome</keyword>
<evidence type="ECO:0000313" key="7">
    <source>
        <dbReference type="EMBL" id="MDM7853413.1"/>
    </source>
</evidence>
<feature type="transmembrane region" description="Helical" evidence="6">
    <location>
        <begin position="20"/>
        <end position="39"/>
    </location>
</feature>
<dbReference type="PANTHER" id="PTHR30093:SF44">
    <property type="entry name" value="TYPE II SECRETION SYSTEM CORE PROTEIN G"/>
    <property type="match status" value="1"/>
</dbReference>
<accession>A0ABT7SB60</accession>
<dbReference type="InterPro" id="IPR012902">
    <property type="entry name" value="N_methyl_site"/>
</dbReference>
<dbReference type="RefSeq" id="WP_289452938.1">
    <property type="nucleotide sequence ID" value="NZ_JAUCGQ010000001.1"/>
</dbReference>
<evidence type="ECO:0000256" key="1">
    <source>
        <dbReference type="ARBA" id="ARBA00004167"/>
    </source>
</evidence>
<evidence type="ECO:0000256" key="6">
    <source>
        <dbReference type="SAM" id="Phobius"/>
    </source>
</evidence>
<proteinExistence type="predicted"/>
<keyword evidence="3 6" id="KW-0812">Transmembrane</keyword>